<dbReference type="AlphaFoldDB" id="A0A919JHR3"/>
<evidence type="ECO:0000313" key="2">
    <source>
        <dbReference type="EMBL" id="GIE50968.1"/>
    </source>
</evidence>
<protein>
    <submittedName>
        <fullName evidence="2">Uncharacterized protein</fullName>
    </submittedName>
</protein>
<keyword evidence="3" id="KW-1185">Reference proteome</keyword>
<evidence type="ECO:0000256" key="1">
    <source>
        <dbReference type="SAM" id="SignalP"/>
    </source>
</evidence>
<reference evidence="2" key="1">
    <citation type="submission" date="2021-01" db="EMBL/GenBank/DDBJ databases">
        <title>Whole genome shotgun sequence of Actinoplanes nipponensis NBRC 14063.</title>
        <authorList>
            <person name="Komaki H."/>
            <person name="Tamura T."/>
        </authorList>
    </citation>
    <scope>NUCLEOTIDE SEQUENCE</scope>
    <source>
        <strain evidence="2">NBRC 14063</strain>
    </source>
</reference>
<feature type="chain" id="PRO_5037504400" evidence="1">
    <location>
        <begin position="34"/>
        <end position="209"/>
    </location>
</feature>
<dbReference type="EMBL" id="BOMQ01000053">
    <property type="protein sequence ID" value="GIE50968.1"/>
    <property type="molecule type" value="Genomic_DNA"/>
</dbReference>
<sequence>MFLVSTVRRAARLTAAVLAGAATTLAFTVPAQAHIPVVLTSANTAAALASSPYVPDGTVSFAFYGWLDRPGDTRAVRIHLDAGEQLNAQLLIPDLAPENTLDRWRTPRLAIVDPRGRVQLLRNDRRESFHEEFTNTNYLILSETTRAARSGTYALIVAGAAPSRFVAVSGSEEQFFADIRNARIGTVADVLNWYNSPVSPDRAVAADHR</sequence>
<name>A0A919JHR3_9ACTN</name>
<comment type="caution">
    <text evidence="2">The sequence shown here is derived from an EMBL/GenBank/DDBJ whole genome shotgun (WGS) entry which is preliminary data.</text>
</comment>
<proteinExistence type="predicted"/>
<dbReference type="Proteomes" id="UP000647172">
    <property type="component" value="Unassembled WGS sequence"/>
</dbReference>
<dbReference type="RefSeq" id="WP_203771078.1">
    <property type="nucleotide sequence ID" value="NZ_BOMQ01000053.1"/>
</dbReference>
<evidence type="ECO:0000313" key="3">
    <source>
        <dbReference type="Proteomes" id="UP000647172"/>
    </source>
</evidence>
<organism evidence="2 3">
    <name type="scientific">Actinoplanes nipponensis</name>
    <dbReference type="NCBI Taxonomy" id="135950"/>
    <lineage>
        <taxon>Bacteria</taxon>
        <taxon>Bacillati</taxon>
        <taxon>Actinomycetota</taxon>
        <taxon>Actinomycetes</taxon>
        <taxon>Micromonosporales</taxon>
        <taxon>Micromonosporaceae</taxon>
        <taxon>Actinoplanes</taxon>
    </lineage>
</organism>
<gene>
    <name evidence="2" type="ORF">Ani05nite_45020</name>
</gene>
<accession>A0A919JHR3</accession>
<keyword evidence="1" id="KW-0732">Signal</keyword>
<feature type="signal peptide" evidence="1">
    <location>
        <begin position="1"/>
        <end position="33"/>
    </location>
</feature>